<dbReference type="Proteomes" id="UP001189429">
    <property type="component" value="Unassembled WGS sequence"/>
</dbReference>
<keyword evidence="1" id="KW-1133">Transmembrane helix</keyword>
<keyword evidence="3" id="KW-1185">Reference proteome</keyword>
<evidence type="ECO:0008006" key="4">
    <source>
        <dbReference type="Google" id="ProtNLM"/>
    </source>
</evidence>
<gene>
    <name evidence="2" type="ORF">PCOR1329_LOCUS49509</name>
</gene>
<name>A0ABN9UL54_9DINO</name>
<sequence length="240" mass="27034">MRAVANRYVDTDDEEQQGLIPCRSMDLNNDPRFFNDNVLDKRLAAFTALSVVSSIMVGAACDNFIPFEEDKLRFDSNMAVFRSCVALVGFFLMCVVFLLNVVATMVFGVQFYYVYRLMTAGQVGFESAKTFYLDEDMTWWRQFSVKGLIWGMPLFVMSVLVPSALSFSVARCCCVVQVRRVFGCGGEREGDGWQGLRLLTKLHVRHTARLPGESHAPLSSNAMADKCLTGSRAVRRRSIR</sequence>
<feature type="transmembrane region" description="Helical" evidence="1">
    <location>
        <begin position="85"/>
        <end position="113"/>
    </location>
</feature>
<reference evidence="2" key="1">
    <citation type="submission" date="2023-10" db="EMBL/GenBank/DDBJ databases">
        <authorList>
            <person name="Chen Y."/>
            <person name="Shah S."/>
            <person name="Dougan E. K."/>
            <person name="Thang M."/>
            <person name="Chan C."/>
        </authorList>
    </citation>
    <scope>NUCLEOTIDE SEQUENCE [LARGE SCALE GENOMIC DNA]</scope>
</reference>
<evidence type="ECO:0000256" key="1">
    <source>
        <dbReference type="SAM" id="Phobius"/>
    </source>
</evidence>
<protein>
    <recommendedName>
        <fullName evidence="4">Transmembrane protein</fullName>
    </recommendedName>
</protein>
<evidence type="ECO:0000313" key="2">
    <source>
        <dbReference type="EMBL" id="CAK0860591.1"/>
    </source>
</evidence>
<organism evidence="2 3">
    <name type="scientific">Prorocentrum cordatum</name>
    <dbReference type="NCBI Taxonomy" id="2364126"/>
    <lineage>
        <taxon>Eukaryota</taxon>
        <taxon>Sar</taxon>
        <taxon>Alveolata</taxon>
        <taxon>Dinophyceae</taxon>
        <taxon>Prorocentrales</taxon>
        <taxon>Prorocentraceae</taxon>
        <taxon>Prorocentrum</taxon>
    </lineage>
</organism>
<proteinExistence type="predicted"/>
<dbReference type="EMBL" id="CAUYUJ010015993">
    <property type="protein sequence ID" value="CAK0860591.1"/>
    <property type="molecule type" value="Genomic_DNA"/>
</dbReference>
<feature type="transmembrane region" description="Helical" evidence="1">
    <location>
        <begin position="147"/>
        <end position="170"/>
    </location>
</feature>
<evidence type="ECO:0000313" key="3">
    <source>
        <dbReference type="Proteomes" id="UP001189429"/>
    </source>
</evidence>
<accession>A0ABN9UL54</accession>
<comment type="caution">
    <text evidence="2">The sequence shown here is derived from an EMBL/GenBank/DDBJ whole genome shotgun (WGS) entry which is preliminary data.</text>
</comment>
<keyword evidence="1" id="KW-0812">Transmembrane</keyword>
<keyword evidence="1" id="KW-0472">Membrane</keyword>